<organism evidence="1">
    <name type="scientific">Opuntia streptacantha</name>
    <name type="common">Prickly pear cactus</name>
    <name type="synonym">Opuntia cardona</name>
    <dbReference type="NCBI Taxonomy" id="393608"/>
    <lineage>
        <taxon>Eukaryota</taxon>
        <taxon>Viridiplantae</taxon>
        <taxon>Streptophyta</taxon>
        <taxon>Embryophyta</taxon>
        <taxon>Tracheophyta</taxon>
        <taxon>Spermatophyta</taxon>
        <taxon>Magnoliopsida</taxon>
        <taxon>eudicotyledons</taxon>
        <taxon>Gunneridae</taxon>
        <taxon>Pentapetalae</taxon>
        <taxon>Caryophyllales</taxon>
        <taxon>Cactineae</taxon>
        <taxon>Cactaceae</taxon>
        <taxon>Opuntioideae</taxon>
        <taxon>Opuntia</taxon>
    </lineage>
</organism>
<reference evidence="1" key="2">
    <citation type="submission" date="2020-07" db="EMBL/GenBank/DDBJ databases">
        <authorList>
            <person name="Vera ALvarez R."/>
            <person name="Arias-Moreno D.M."/>
            <person name="Jimenez-Jacinto V."/>
            <person name="Jimenez-Bremont J.F."/>
            <person name="Swaminathan K."/>
            <person name="Moose S.P."/>
            <person name="Guerrero-Gonzalez M.L."/>
            <person name="Marino-Ramirez L."/>
            <person name="Landsman D."/>
            <person name="Rodriguez-Kessler M."/>
            <person name="Delgado-Sanchez P."/>
        </authorList>
    </citation>
    <scope>NUCLEOTIDE SEQUENCE</scope>
    <source>
        <tissue evidence="1">Cladode</tissue>
    </source>
</reference>
<dbReference type="EMBL" id="GISG01157162">
    <property type="protein sequence ID" value="MBA4648802.1"/>
    <property type="molecule type" value="Transcribed_RNA"/>
</dbReference>
<reference evidence="1" key="1">
    <citation type="journal article" date="2013" name="J. Plant Res.">
        <title>Effect of fungi and light on seed germination of three Opuntia species from semiarid lands of central Mexico.</title>
        <authorList>
            <person name="Delgado-Sanchez P."/>
            <person name="Jimenez-Bremont J.F."/>
            <person name="Guerrero-Gonzalez Mde L."/>
            <person name="Flores J."/>
        </authorList>
    </citation>
    <scope>NUCLEOTIDE SEQUENCE</scope>
    <source>
        <tissue evidence="1">Cladode</tissue>
    </source>
</reference>
<protein>
    <submittedName>
        <fullName evidence="1">Uncharacterized protein</fullName>
    </submittedName>
</protein>
<name>A0A7C9DQP0_OPUST</name>
<sequence length="177" mass="18822">MGGPLHGSMCMLCHPTQGTTQLVFSQLQRTELVSVTRGQKFDILSPAPPAPPSDDLLLRTPALLHSAMFCSNPTSSSVPIVSHIPPSTSDSASKDISPPLSPSSSILGSYSLPELLCIHSPSTTPLISCVTQCSASLSSSPSFALRRFLCSFRSSTPIELPSLPLCVRNSIVIHLFY</sequence>
<accession>A0A7C9DQP0</accession>
<proteinExistence type="predicted"/>
<dbReference type="AlphaFoldDB" id="A0A7C9DQP0"/>
<evidence type="ECO:0000313" key="1">
    <source>
        <dbReference type="EMBL" id="MBA4648802.1"/>
    </source>
</evidence>